<evidence type="ECO:0000259" key="10">
    <source>
        <dbReference type="PROSITE" id="PS51192"/>
    </source>
</evidence>
<dbReference type="PROSITE" id="PS51192">
    <property type="entry name" value="HELICASE_ATP_BIND_1"/>
    <property type="match status" value="1"/>
</dbReference>
<evidence type="ECO:0000259" key="9">
    <source>
        <dbReference type="PROSITE" id="PS50089"/>
    </source>
</evidence>
<evidence type="ECO:0000313" key="13">
    <source>
        <dbReference type="Proteomes" id="UP001187682"/>
    </source>
</evidence>
<dbReference type="GO" id="GO:0008094">
    <property type="term" value="F:ATP-dependent activity, acting on DNA"/>
    <property type="evidence" value="ECO:0007669"/>
    <property type="project" value="TreeGrafter"/>
</dbReference>
<feature type="region of interest" description="Disordered" evidence="8">
    <location>
        <begin position="140"/>
        <end position="161"/>
    </location>
</feature>
<dbReference type="SMART" id="SM00490">
    <property type="entry name" value="HELICc"/>
    <property type="match status" value="1"/>
</dbReference>
<dbReference type="Gene3D" id="3.40.50.10810">
    <property type="entry name" value="Tandem AAA-ATPase domain"/>
    <property type="match status" value="1"/>
</dbReference>
<dbReference type="GO" id="GO:0004386">
    <property type="term" value="F:helicase activity"/>
    <property type="evidence" value="ECO:0007669"/>
    <property type="project" value="UniProtKB-KW"/>
</dbReference>
<dbReference type="InterPro" id="IPR049730">
    <property type="entry name" value="SNF2/RAD54-like_C"/>
</dbReference>
<evidence type="ECO:0000256" key="4">
    <source>
        <dbReference type="ARBA" id="ARBA00022801"/>
    </source>
</evidence>
<dbReference type="GO" id="GO:0005634">
    <property type="term" value="C:nucleus"/>
    <property type="evidence" value="ECO:0007669"/>
    <property type="project" value="TreeGrafter"/>
</dbReference>
<dbReference type="PROSITE" id="PS50089">
    <property type="entry name" value="ZF_RING_2"/>
    <property type="match status" value="1"/>
</dbReference>
<dbReference type="InterPro" id="IPR000330">
    <property type="entry name" value="SNF2_N"/>
</dbReference>
<dbReference type="SUPFAM" id="SSF52540">
    <property type="entry name" value="P-loop containing nucleoside triphosphate hydrolases"/>
    <property type="match status" value="2"/>
</dbReference>
<keyword evidence="12" id="KW-0347">Helicase</keyword>
<evidence type="ECO:0000256" key="8">
    <source>
        <dbReference type="SAM" id="MobiDB-lite"/>
    </source>
</evidence>
<dbReference type="InterPro" id="IPR050628">
    <property type="entry name" value="SNF2_RAD54_helicase_TF"/>
</dbReference>
<dbReference type="GO" id="GO:0006281">
    <property type="term" value="P:DNA repair"/>
    <property type="evidence" value="ECO:0007669"/>
    <property type="project" value="TreeGrafter"/>
</dbReference>
<keyword evidence="5" id="KW-0862">Zinc</keyword>
<gene>
    <name evidence="12" type="ORF">DNG_07349</name>
</gene>
<dbReference type="PANTHER" id="PTHR45626">
    <property type="entry name" value="TRANSCRIPTION TERMINATION FACTOR 2-RELATED"/>
    <property type="match status" value="1"/>
</dbReference>
<evidence type="ECO:0000256" key="1">
    <source>
        <dbReference type="ARBA" id="ARBA00022723"/>
    </source>
</evidence>
<keyword evidence="4" id="KW-0378">Hydrolase</keyword>
<reference evidence="12" key="1">
    <citation type="submission" date="2018-03" db="EMBL/GenBank/DDBJ databases">
        <authorList>
            <person name="Guldener U."/>
        </authorList>
    </citation>
    <scope>NUCLEOTIDE SEQUENCE</scope>
</reference>
<feature type="domain" description="Helicase C-terminal" evidence="11">
    <location>
        <begin position="864"/>
        <end position="1016"/>
    </location>
</feature>
<protein>
    <submittedName>
        <fullName evidence="12">Related to helicase-like transcription factor protein</fullName>
    </submittedName>
</protein>
<feature type="domain" description="RING-type" evidence="9">
    <location>
        <begin position="771"/>
        <end position="821"/>
    </location>
</feature>
<dbReference type="GO" id="GO:0005524">
    <property type="term" value="F:ATP binding"/>
    <property type="evidence" value="ECO:0007669"/>
    <property type="project" value="UniProtKB-KW"/>
</dbReference>
<feature type="domain" description="Helicase ATP-binding" evidence="10">
    <location>
        <begin position="445"/>
        <end position="634"/>
    </location>
</feature>
<evidence type="ECO:0000256" key="3">
    <source>
        <dbReference type="ARBA" id="ARBA00022771"/>
    </source>
</evidence>
<proteinExistence type="predicted"/>
<dbReference type="GO" id="GO:0016787">
    <property type="term" value="F:hydrolase activity"/>
    <property type="evidence" value="ECO:0007669"/>
    <property type="project" value="UniProtKB-KW"/>
</dbReference>
<evidence type="ECO:0000313" key="12">
    <source>
        <dbReference type="EMBL" id="SPO04664.1"/>
    </source>
</evidence>
<dbReference type="Pfam" id="PF00271">
    <property type="entry name" value="Helicase_C"/>
    <property type="match status" value="1"/>
</dbReference>
<dbReference type="InterPro" id="IPR014001">
    <property type="entry name" value="Helicase_ATP-bd"/>
</dbReference>
<keyword evidence="3 7" id="KW-0863">Zinc-finger</keyword>
<accession>A0AAE8SXE6</accession>
<dbReference type="EMBL" id="ONZQ02000010">
    <property type="protein sequence ID" value="SPO04664.1"/>
    <property type="molecule type" value="Genomic_DNA"/>
</dbReference>
<sequence>MPQSLKRLLNVVDGEDFQASASSNPVCSMSTDHSLGYWSDYNGDHPRQSDLLGPSPMKSPAHRPEIALNYEPWTQESTESAERTQNFSHFLDIDGGLSMAEFLGPMVSQQLQTSTEDGIDVSLGSQLAGSESVHFSQLNFHYDPDSSQTSTPPLQHGFQSPSVGLVSSQTSGSVTTVEDDESVCYGMLYGVDVKLVVGDMAAVDAKLCETQEDHQHFKLWEKQGHIRLRFPDDTDDDGDGFACLRTAESTTLKQVRSRQGVILDSVVGKTKLRQMIERASKPADAIVKVAICVYGPRREAPGVGDDLSAGKMWLQEPEEAYVKDGAVYENPHFLHLEVNDKGEEPVVMVNTDLDSNGVQRRRKREEQMRKMVQEVYRSVENSRNLDRVDGGSRVTNKLLSHQQEALGFMLERESGHINERYRLWEQITVDGKEEYKHKVTGATTSITPEEKGGGILADVMGMGKSLSILALTMKTLDEGKAWADQLNDGRKRKDPIQYSGSTLIVVASGLLITNWKTEIDTHLKGGLNVIKYHGRRRPKNLDTIRNSDIVLTTYKTLAVEYEISKENKEETSVLHQIGWYRVVLDEAHIIRRPTGTFYKSCRALHANSRWCLTGTPIQNKFADIGTLFSFISATPFDNASTFRRWIVTPFEEMNVDSETITKRLITLLSALCLRRTRDILHLPGVLYDVRELEFSPEERTKYDQVRRRLLRLVQHAVGVEEEFARTSLFHVNLVLRICCNHGTFQKNLAWNRQTYMDTVAGALGPSGEVKCSGCPQPMPILGSGSGTSGFGDSCVHIFCSDCVNEINAERSGVQPQWCPLCATGPAGETPGRYRPAGIKRGLGIGATAEDNHDSYFHSNGCSTKMRKIIEDVKVDIWRSKSIIFSCWTRTLDLLALHLTQAGIPYLRIDGNCPDAQRQARLNKFKDNEDSPVLIMTTGTGALGINVTCANRIFIVELQWNPSVEHQAIARATRLGQERSVRVIRYLIRNTVEEDMQQQQQHKKQIAAIGFNEVPDA</sequence>
<evidence type="ECO:0000256" key="5">
    <source>
        <dbReference type="ARBA" id="ARBA00022833"/>
    </source>
</evidence>
<dbReference type="InterPro" id="IPR017907">
    <property type="entry name" value="Znf_RING_CS"/>
</dbReference>
<evidence type="ECO:0000259" key="11">
    <source>
        <dbReference type="PROSITE" id="PS51194"/>
    </source>
</evidence>
<evidence type="ECO:0000256" key="2">
    <source>
        <dbReference type="ARBA" id="ARBA00022741"/>
    </source>
</evidence>
<organism evidence="12 13">
    <name type="scientific">Cephalotrichum gorgonifer</name>
    <dbReference type="NCBI Taxonomy" id="2041049"/>
    <lineage>
        <taxon>Eukaryota</taxon>
        <taxon>Fungi</taxon>
        <taxon>Dikarya</taxon>
        <taxon>Ascomycota</taxon>
        <taxon>Pezizomycotina</taxon>
        <taxon>Sordariomycetes</taxon>
        <taxon>Hypocreomycetidae</taxon>
        <taxon>Microascales</taxon>
        <taxon>Microascaceae</taxon>
        <taxon>Cephalotrichum</taxon>
    </lineage>
</organism>
<dbReference type="Pfam" id="PF00176">
    <property type="entry name" value="SNF2-rel_dom"/>
    <property type="match status" value="1"/>
</dbReference>
<dbReference type="AlphaFoldDB" id="A0AAE8SXE6"/>
<dbReference type="CDD" id="cd18793">
    <property type="entry name" value="SF2_C_SNF"/>
    <property type="match status" value="1"/>
</dbReference>
<dbReference type="PANTHER" id="PTHR45626:SF52">
    <property type="entry name" value="SINGLE-STRANDED DNA-DEPENDENT ATPASE (EUROFUNG)"/>
    <property type="match status" value="1"/>
</dbReference>
<name>A0AAE8SXE6_9PEZI</name>
<dbReference type="InterPro" id="IPR001841">
    <property type="entry name" value="Znf_RING"/>
</dbReference>
<dbReference type="PROSITE" id="PS00518">
    <property type="entry name" value="ZF_RING_1"/>
    <property type="match status" value="1"/>
</dbReference>
<comment type="caution">
    <text evidence="12">The sequence shown here is derived from an EMBL/GenBank/DDBJ whole genome shotgun (WGS) entry which is preliminary data.</text>
</comment>
<dbReference type="SMART" id="SM00487">
    <property type="entry name" value="DEXDc"/>
    <property type="match status" value="1"/>
</dbReference>
<evidence type="ECO:0000256" key="7">
    <source>
        <dbReference type="PROSITE-ProRule" id="PRU00175"/>
    </source>
</evidence>
<dbReference type="Proteomes" id="UP001187682">
    <property type="component" value="Unassembled WGS sequence"/>
</dbReference>
<dbReference type="InterPro" id="IPR027417">
    <property type="entry name" value="P-loop_NTPase"/>
</dbReference>
<dbReference type="InterPro" id="IPR038718">
    <property type="entry name" value="SNF2-like_sf"/>
</dbReference>
<dbReference type="CDD" id="cd18008">
    <property type="entry name" value="DEXDc_SHPRH-like"/>
    <property type="match status" value="1"/>
</dbReference>
<keyword evidence="1" id="KW-0479">Metal-binding</keyword>
<dbReference type="PROSITE" id="PS51194">
    <property type="entry name" value="HELICASE_CTER"/>
    <property type="match status" value="1"/>
</dbReference>
<keyword evidence="6" id="KW-0067">ATP-binding</keyword>
<keyword evidence="2" id="KW-0547">Nucleotide-binding</keyword>
<dbReference type="InterPro" id="IPR001650">
    <property type="entry name" value="Helicase_C-like"/>
</dbReference>
<keyword evidence="13" id="KW-1185">Reference proteome</keyword>
<evidence type="ECO:0000256" key="6">
    <source>
        <dbReference type="ARBA" id="ARBA00022840"/>
    </source>
</evidence>
<dbReference type="Gene3D" id="3.40.50.300">
    <property type="entry name" value="P-loop containing nucleotide triphosphate hydrolases"/>
    <property type="match status" value="1"/>
</dbReference>
<dbReference type="GO" id="GO:0008270">
    <property type="term" value="F:zinc ion binding"/>
    <property type="evidence" value="ECO:0007669"/>
    <property type="project" value="UniProtKB-KW"/>
</dbReference>